<proteinExistence type="predicted"/>
<gene>
    <name evidence="1" type="ORF">DQ384_25180</name>
</gene>
<sequence>MREQGRVRWRRFAAIFITATVAASLLVAAAVQGAVGVSFVVSGRKIKIRIDKLRAFDVVEFDTTLEAKDGRKIPVHVASNRRTEAFGFCQSYLFDTPLGPATFKLTGGTNGEPQVSEGTVLYALRITNDKTISTNVKLGLDASTLESVPGVSGPPGFVGQHTDVIVAFNSQQTLVATTSNKLITPDSVLRVIPGVHECF</sequence>
<dbReference type="Pfam" id="PF19741">
    <property type="entry name" value="DUF6230"/>
    <property type="match status" value="1"/>
</dbReference>
<protein>
    <recommendedName>
        <fullName evidence="3">Cholesterol esterase</fullName>
    </recommendedName>
</protein>
<comment type="caution">
    <text evidence="1">The sequence shown here is derived from an EMBL/GenBank/DDBJ whole genome shotgun (WGS) entry which is preliminary data.</text>
</comment>
<evidence type="ECO:0000313" key="1">
    <source>
        <dbReference type="EMBL" id="RCG27828.1"/>
    </source>
</evidence>
<accession>A0A367FBV8</accession>
<evidence type="ECO:0000313" key="2">
    <source>
        <dbReference type="Proteomes" id="UP000253094"/>
    </source>
</evidence>
<keyword evidence="2" id="KW-1185">Reference proteome</keyword>
<dbReference type="Proteomes" id="UP000253094">
    <property type="component" value="Unassembled WGS sequence"/>
</dbReference>
<dbReference type="AlphaFoldDB" id="A0A367FBV8"/>
<dbReference type="OrthoDB" id="4238587at2"/>
<dbReference type="InterPro" id="IPR046198">
    <property type="entry name" value="DUF6230"/>
</dbReference>
<reference evidence="1 2" key="1">
    <citation type="submission" date="2018-06" db="EMBL/GenBank/DDBJ databases">
        <title>Sphaerisporangium craniellae sp. nov., isolated from a marine sponge in the South China Sea.</title>
        <authorList>
            <person name="Li L."/>
        </authorList>
    </citation>
    <scope>NUCLEOTIDE SEQUENCE [LARGE SCALE GENOMIC DNA]</scope>
    <source>
        <strain evidence="1 2">CCTCC AA 208026</strain>
    </source>
</reference>
<name>A0A367FBV8_9ACTN</name>
<dbReference type="RefSeq" id="WP_114031353.1">
    <property type="nucleotide sequence ID" value="NZ_QOIL01000015.1"/>
</dbReference>
<organism evidence="1 2">
    <name type="scientific">Sphaerisporangium album</name>
    <dbReference type="NCBI Taxonomy" id="509200"/>
    <lineage>
        <taxon>Bacteria</taxon>
        <taxon>Bacillati</taxon>
        <taxon>Actinomycetota</taxon>
        <taxon>Actinomycetes</taxon>
        <taxon>Streptosporangiales</taxon>
        <taxon>Streptosporangiaceae</taxon>
        <taxon>Sphaerisporangium</taxon>
    </lineage>
</organism>
<dbReference type="EMBL" id="QOIL01000015">
    <property type="protein sequence ID" value="RCG27828.1"/>
    <property type="molecule type" value="Genomic_DNA"/>
</dbReference>
<evidence type="ECO:0008006" key="3">
    <source>
        <dbReference type="Google" id="ProtNLM"/>
    </source>
</evidence>